<evidence type="ECO:0000259" key="2">
    <source>
        <dbReference type="PROSITE" id="PS51186"/>
    </source>
</evidence>
<dbReference type="PANTHER" id="PTHR13355:SF11">
    <property type="entry name" value="GLUCOSAMINE 6-PHOSPHATE N-ACETYLTRANSFERASE"/>
    <property type="match status" value="1"/>
</dbReference>
<reference evidence="3" key="1">
    <citation type="submission" date="2021-01" db="EMBL/GenBank/DDBJ databases">
        <authorList>
            <consortium name="Genoscope - CEA"/>
            <person name="William W."/>
        </authorList>
    </citation>
    <scope>NUCLEOTIDE SEQUENCE</scope>
</reference>
<evidence type="ECO:0000313" key="4">
    <source>
        <dbReference type="Proteomes" id="UP000688137"/>
    </source>
</evidence>
<dbReference type="PROSITE" id="PS51186">
    <property type="entry name" value="GNAT"/>
    <property type="match status" value="1"/>
</dbReference>
<comment type="catalytic activity">
    <reaction evidence="1">
        <text>D-glucosamine 6-phosphate + acetyl-CoA = N-acetyl-D-glucosamine 6-phosphate + CoA + H(+)</text>
        <dbReference type="Rhea" id="RHEA:10292"/>
        <dbReference type="ChEBI" id="CHEBI:15378"/>
        <dbReference type="ChEBI" id="CHEBI:57287"/>
        <dbReference type="ChEBI" id="CHEBI:57288"/>
        <dbReference type="ChEBI" id="CHEBI:57513"/>
        <dbReference type="ChEBI" id="CHEBI:58725"/>
        <dbReference type="EC" id="2.3.1.4"/>
    </reaction>
</comment>
<dbReference type="GO" id="GO:0004343">
    <property type="term" value="F:glucosamine 6-phosphate N-acetyltransferase activity"/>
    <property type="evidence" value="ECO:0007669"/>
    <property type="project" value="UniProtKB-UniRule"/>
</dbReference>
<comment type="caution">
    <text evidence="3">The sequence shown here is derived from an EMBL/GenBank/DDBJ whole genome shotgun (WGS) entry which is preliminary data.</text>
</comment>
<proteinExistence type="inferred from homology"/>
<keyword evidence="1" id="KW-0012">Acyltransferase</keyword>
<sequence>MDNQTQIQQQFIYRKLELQDYEKGFLHCLSYLTKTPDLPFEKFKEIYNNYPGFVYVVEDVQAKMIASTISLVIEQNIFENKYYIENVVTHPNYRGKGFIRELLELIKQDVKDLVKKTDDGNGDQNKEILLELYCKKETKGLYEKLGFYEDGFIASKYV</sequence>
<dbReference type="EC" id="2.3.1.4" evidence="1"/>
<dbReference type="GO" id="GO:0006048">
    <property type="term" value="P:UDP-N-acetylglucosamine biosynthetic process"/>
    <property type="evidence" value="ECO:0007669"/>
    <property type="project" value="UniProtKB-UniRule"/>
</dbReference>
<dbReference type="PANTHER" id="PTHR13355">
    <property type="entry name" value="GLUCOSAMINE 6-PHOSPHATE N-ACETYLTRANSFERASE"/>
    <property type="match status" value="1"/>
</dbReference>
<accession>A0A8S1KWZ6</accession>
<dbReference type="Pfam" id="PF13508">
    <property type="entry name" value="Acetyltransf_7"/>
    <property type="match status" value="1"/>
</dbReference>
<keyword evidence="1" id="KW-0808">Transferase</keyword>
<keyword evidence="4" id="KW-1185">Reference proteome</keyword>
<dbReference type="Proteomes" id="UP000688137">
    <property type="component" value="Unassembled WGS sequence"/>
</dbReference>
<evidence type="ECO:0000313" key="3">
    <source>
        <dbReference type="EMBL" id="CAD8059990.1"/>
    </source>
</evidence>
<comment type="similarity">
    <text evidence="1">Belongs to the acetyltransferase family. GNA1 subfamily.</text>
</comment>
<dbReference type="CDD" id="cd04301">
    <property type="entry name" value="NAT_SF"/>
    <property type="match status" value="1"/>
</dbReference>
<dbReference type="OMA" id="ETKYYIE"/>
<dbReference type="InterPro" id="IPR000182">
    <property type="entry name" value="GNAT_dom"/>
</dbReference>
<organism evidence="3 4">
    <name type="scientific">Paramecium primaurelia</name>
    <dbReference type="NCBI Taxonomy" id="5886"/>
    <lineage>
        <taxon>Eukaryota</taxon>
        <taxon>Sar</taxon>
        <taxon>Alveolata</taxon>
        <taxon>Ciliophora</taxon>
        <taxon>Intramacronucleata</taxon>
        <taxon>Oligohymenophorea</taxon>
        <taxon>Peniculida</taxon>
        <taxon>Parameciidae</taxon>
        <taxon>Paramecium</taxon>
    </lineage>
</organism>
<dbReference type="AlphaFoldDB" id="A0A8S1KWZ6"/>
<dbReference type="EMBL" id="CAJJDM010000028">
    <property type="protein sequence ID" value="CAD8059990.1"/>
    <property type="molecule type" value="Genomic_DNA"/>
</dbReference>
<dbReference type="InterPro" id="IPR039143">
    <property type="entry name" value="GNPNAT1-like"/>
</dbReference>
<name>A0A8S1KWZ6_PARPR</name>
<feature type="domain" description="N-acetyltransferase" evidence="2">
    <location>
        <begin position="16"/>
        <end position="158"/>
    </location>
</feature>
<protein>
    <recommendedName>
        <fullName evidence="1">Glucosamine 6-phosphate N-acetyltransferase</fullName>
        <ecNumber evidence="1">2.3.1.4</ecNumber>
    </recommendedName>
</protein>
<gene>
    <name evidence="3" type="ORF">PPRIM_AZ9-3.1.T0290300</name>
</gene>
<comment type="pathway">
    <text evidence="1">Nucleotide-sugar biosynthesis; UDP-N-acetyl-alpha-D-glucosamine biosynthesis; N-acetyl-alpha-D-glucosamine 1-phosphate from alpha-D-glucosamine 6-phosphate (route I): step 1/2.</text>
</comment>
<evidence type="ECO:0000256" key="1">
    <source>
        <dbReference type="RuleBase" id="RU365086"/>
    </source>
</evidence>